<evidence type="ECO:0000313" key="10">
    <source>
        <dbReference type="Proteomes" id="UP000077037"/>
    </source>
</evidence>
<dbReference type="EMBL" id="FKBS01000007">
    <property type="protein sequence ID" value="SAH93722.1"/>
    <property type="molecule type" value="Genomic_DNA"/>
</dbReference>
<dbReference type="InterPro" id="IPR042099">
    <property type="entry name" value="ANL_N_sf"/>
</dbReference>
<organism evidence="9 10">
    <name type="scientific">Bordetella ansorpii</name>
    <dbReference type="NCBI Taxonomy" id="288768"/>
    <lineage>
        <taxon>Bacteria</taxon>
        <taxon>Pseudomonadati</taxon>
        <taxon>Pseudomonadota</taxon>
        <taxon>Betaproteobacteria</taxon>
        <taxon>Burkholderiales</taxon>
        <taxon>Alcaligenaceae</taxon>
        <taxon>Bordetella</taxon>
    </lineage>
</organism>
<feature type="domain" description="AMP-binding enzyme C-terminal" evidence="8">
    <location>
        <begin position="438"/>
        <end position="530"/>
    </location>
</feature>
<dbReference type="EC" id="6.2.1.3" evidence="4"/>
<reference evidence="9 10" key="1">
    <citation type="submission" date="2016-03" db="EMBL/GenBank/DDBJ databases">
        <authorList>
            <consortium name="Pathogen Informatics"/>
        </authorList>
    </citation>
    <scope>NUCLEOTIDE SEQUENCE [LARGE SCALE GENOMIC DNA]</scope>
    <source>
        <strain evidence="9 10">NCTC13364</strain>
    </source>
</reference>
<dbReference type="Gene3D" id="3.40.50.12780">
    <property type="entry name" value="N-terminal domain of ligase-like"/>
    <property type="match status" value="1"/>
</dbReference>
<dbReference type="PANTHER" id="PTHR43767">
    <property type="entry name" value="LONG-CHAIN-FATTY-ACID--COA LIGASE"/>
    <property type="match status" value="1"/>
</dbReference>
<evidence type="ECO:0000259" key="8">
    <source>
        <dbReference type="Pfam" id="PF13193"/>
    </source>
</evidence>
<keyword evidence="3 9" id="KW-0436">Ligase</keyword>
<dbReference type="NCBIfam" id="NF004814">
    <property type="entry name" value="PRK06164.1"/>
    <property type="match status" value="1"/>
</dbReference>
<dbReference type="GO" id="GO:0004467">
    <property type="term" value="F:long-chain fatty acid-CoA ligase activity"/>
    <property type="evidence" value="ECO:0007669"/>
    <property type="project" value="UniProtKB-EC"/>
</dbReference>
<evidence type="ECO:0000256" key="2">
    <source>
        <dbReference type="ARBA" id="ARBA00005005"/>
    </source>
</evidence>
<dbReference type="InterPro" id="IPR050237">
    <property type="entry name" value="ATP-dep_AMP-bd_enzyme"/>
</dbReference>
<dbReference type="GO" id="GO:0016020">
    <property type="term" value="C:membrane"/>
    <property type="evidence" value="ECO:0007669"/>
    <property type="project" value="UniProtKB-SubCell"/>
</dbReference>
<dbReference type="Pfam" id="PF13193">
    <property type="entry name" value="AMP-binding_C"/>
    <property type="match status" value="1"/>
</dbReference>
<sequence>MSPQPTRLAHLYAPALERHPDAVALSDETGPLSYREFDQLCRRTAGWLAAQGVRPGDKVAVWLPNRREWLALLFGLARLGATLVSINVRYRSAELQYILSRSGASMLIMQPSFRKIDFPAVLKDVEPDTLPALRTIALVDAEDAASTVMPGRATVACTPGTAAEHTGGDAEAPTRPVILFTTSGTTKGPKLVMHSATTLLAHTRRVATHFGLTEPDTRLLAALPLCGVFGLNSVLGALHAGAPIVMMDLFEAGRTARLLRDERITHMYGSDEMLRRIHAEVEGERPFPHIRVFGFAAFHPGSVELAAKLERCGFPMSGLYGSSEVQALFSIQDPGLPVAERALGGGQPAAGVQAHVRIRDQQTGVLCENGMHGEIEIRAPGNFIGYLDNPEATADALTTDGYFRTGDMGYVRGDGSLVYLARIGDALRLGGFLVDPAEIEFALTSQPGVHDAQVVGITLDGQPRAVAFVIAEAATPDSAHSRHQDRSRNTQAGQDIQAQALLDTLRATLAPFKVPARLWIVDAFPVTSSANGEKIQRARLRQMAEERLQQETPA</sequence>
<comment type="subcellular location">
    <subcellularLocation>
        <location evidence="1">Membrane</location>
        <topology evidence="1">Peripheral membrane protein</topology>
    </subcellularLocation>
</comment>
<gene>
    <name evidence="9" type="primary">fadK_2</name>
    <name evidence="9" type="ORF">SAMEA1982600_00651</name>
</gene>
<dbReference type="PANTHER" id="PTHR43767:SF8">
    <property type="entry name" value="LONG-CHAIN-FATTY-ACID--COA LIGASE"/>
    <property type="match status" value="1"/>
</dbReference>
<evidence type="ECO:0000313" key="9">
    <source>
        <dbReference type="EMBL" id="SAH93722.1"/>
    </source>
</evidence>
<dbReference type="AlphaFoldDB" id="A0A157LAE2"/>
<feature type="domain" description="AMP-dependent synthetase/ligase" evidence="7">
    <location>
        <begin position="16"/>
        <end position="387"/>
    </location>
</feature>
<evidence type="ECO:0000256" key="3">
    <source>
        <dbReference type="ARBA" id="ARBA00022598"/>
    </source>
</evidence>
<accession>A0A157LAE2</accession>
<dbReference type="InterPro" id="IPR000873">
    <property type="entry name" value="AMP-dep_synth/lig_dom"/>
</dbReference>
<dbReference type="Proteomes" id="UP000077037">
    <property type="component" value="Unassembled WGS sequence"/>
</dbReference>
<dbReference type="InterPro" id="IPR045851">
    <property type="entry name" value="AMP-bd_C_sf"/>
</dbReference>
<evidence type="ECO:0000256" key="4">
    <source>
        <dbReference type="ARBA" id="ARBA00026121"/>
    </source>
</evidence>
<dbReference type="SUPFAM" id="SSF56801">
    <property type="entry name" value="Acetyl-CoA synthetase-like"/>
    <property type="match status" value="1"/>
</dbReference>
<evidence type="ECO:0000256" key="1">
    <source>
        <dbReference type="ARBA" id="ARBA00004170"/>
    </source>
</evidence>
<proteinExistence type="predicted"/>
<dbReference type="RefSeq" id="WP_066407947.1">
    <property type="nucleotide sequence ID" value="NZ_FKBS01000007.1"/>
</dbReference>
<evidence type="ECO:0000256" key="5">
    <source>
        <dbReference type="ARBA" id="ARBA00039545"/>
    </source>
</evidence>
<protein>
    <recommendedName>
        <fullName evidence="5">Long-chain-fatty-acid--CoA ligase</fullName>
        <ecNumber evidence="4">6.2.1.3</ecNumber>
    </recommendedName>
    <alternativeName>
        <fullName evidence="6">Long-chain acyl-CoA synthetase</fullName>
    </alternativeName>
</protein>
<dbReference type="Gene3D" id="3.30.300.30">
    <property type="match status" value="1"/>
</dbReference>
<dbReference type="InterPro" id="IPR025110">
    <property type="entry name" value="AMP-bd_C"/>
</dbReference>
<dbReference type="OrthoDB" id="8185589at2"/>
<evidence type="ECO:0000256" key="6">
    <source>
        <dbReference type="ARBA" id="ARBA00042773"/>
    </source>
</evidence>
<dbReference type="CDD" id="cd04433">
    <property type="entry name" value="AFD_class_I"/>
    <property type="match status" value="1"/>
</dbReference>
<dbReference type="Pfam" id="PF00501">
    <property type="entry name" value="AMP-binding"/>
    <property type="match status" value="1"/>
</dbReference>
<evidence type="ECO:0000259" key="7">
    <source>
        <dbReference type="Pfam" id="PF00501"/>
    </source>
</evidence>
<comment type="pathway">
    <text evidence="2">Lipid metabolism; fatty acid beta-oxidation.</text>
</comment>
<name>A0A157LAE2_9BORD</name>